<dbReference type="Proteomes" id="UP000005013">
    <property type="component" value="Chromosome"/>
</dbReference>
<feature type="transmembrane region" description="Helical" evidence="1">
    <location>
        <begin position="12"/>
        <end position="32"/>
    </location>
</feature>
<protein>
    <recommendedName>
        <fullName evidence="4">Outer membrane protein</fullName>
    </recommendedName>
</protein>
<dbReference type="AlphaFoldDB" id="I0ERA4"/>
<accession>I0ERA4</accession>
<proteinExistence type="predicted"/>
<evidence type="ECO:0008006" key="4">
    <source>
        <dbReference type="Google" id="ProtNLM"/>
    </source>
</evidence>
<keyword evidence="1" id="KW-1133">Transmembrane helix</keyword>
<keyword evidence="3" id="KW-1185">Reference proteome</keyword>
<evidence type="ECO:0000313" key="3">
    <source>
        <dbReference type="Proteomes" id="UP000005013"/>
    </source>
</evidence>
<reference evidence="2 3" key="1">
    <citation type="journal article" date="2013" name="PLoS ONE">
        <title>Sequence Divergence and Conservation in Genomes ofHelicobacter cetorum Strains from a Dolphin and a Whale.</title>
        <authorList>
            <person name="Kersulyte D."/>
            <person name="Rossi M."/>
            <person name="Berg D.E."/>
        </authorList>
    </citation>
    <scope>NUCLEOTIDE SEQUENCE [LARGE SCALE GENOMIC DNA]</scope>
    <source>
        <strain evidence="2 3">MIT 99-5656</strain>
    </source>
</reference>
<dbReference type="RefSeq" id="WP_014658994.1">
    <property type="nucleotide sequence ID" value="NC_017735.1"/>
</dbReference>
<evidence type="ECO:0000313" key="2">
    <source>
        <dbReference type="EMBL" id="AFI05473.1"/>
    </source>
</evidence>
<dbReference type="KEGG" id="hcm:HCD_02265"/>
<evidence type="ECO:0000256" key="1">
    <source>
        <dbReference type="SAM" id="Phobius"/>
    </source>
</evidence>
<gene>
    <name evidence="2" type="ordered locus">HCD_02265</name>
</gene>
<dbReference type="HOGENOM" id="CLU_2682734_0_0_7"/>
<keyword evidence="1" id="KW-0472">Membrane</keyword>
<sequence>MIFECYFLKRKFIQKTTIALILSLFLTPHFVFTEYNGYFISVGYQLGQATQIAKNTGEIKQLANYYQELQNSLA</sequence>
<dbReference type="EMBL" id="CP003481">
    <property type="protein sequence ID" value="AFI05473.1"/>
    <property type="molecule type" value="Genomic_DNA"/>
</dbReference>
<keyword evidence="1" id="KW-0812">Transmembrane</keyword>
<dbReference type="PATRIC" id="fig|1163745.3.peg.479"/>
<name>I0ERA4_HELCM</name>
<organism evidence="2 3">
    <name type="scientific">Helicobacter cetorum (strain ATCC BAA-540 / CCUG 52418 / MIT 99-5656)</name>
    <dbReference type="NCBI Taxonomy" id="1163745"/>
    <lineage>
        <taxon>Bacteria</taxon>
        <taxon>Pseudomonadati</taxon>
        <taxon>Campylobacterota</taxon>
        <taxon>Epsilonproteobacteria</taxon>
        <taxon>Campylobacterales</taxon>
        <taxon>Helicobacteraceae</taxon>
        <taxon>Helicobacter</taxon>
    </lineage>
</organism>